<dbReference type="EMBL" id="DXBZ01000059">
    <property type="protein sequence ID" value="HIZ18114.1"/>
    <property type="molecule type" value="Genomic_DNA"/>
</dbReference>
<dbReference type="PANTHER" id="PTHR43553">
    <property type="entry name" value="HEAVY METAL TRANSPORTER"/>
    <property type="match status" value="1"/>
</dbReference>
<dbReference type="InterPro" id="IPR017871">
    <property type="entry name" value="ABC_transporter-like_CS"/>
</dbReference>
<dbReference type="InterPro" id="IPR003339">
    <property type="entry name" value="ABC/ECF_trnsptr_transmembrane"/>
</dbReference>
<dbReference type="InterPro" id="IPR003439">
    <property type="entry name" value="ABC_transporter-like_ATP-bd"/>
</dbReference>
<evidence type="ECO:0000256" key="4">
    <source>
        <dbReference type="ARBA" id="ARBA00022692"/>
    </source>
</evidence>
<keyword evidence="8" id="KW-0472">Membrane</keyword>
<dbReference type="GO" id="GO:0043190">
    <property type="term" value="C:ATP-binding cassette (ABC) transporter complex"/>
    <property type="evidence" value="ECO:0007669"/>
    <property type="project" value="TreeGrafter"/>
</dbReference>
<evidence type="ECO:0000256" key="6">
    <source>
        <dbReference type="ARBA" id="ARBA00022840"/>
    </source>
</evidence>
<dbReference type="CDD" id="cd03225">
    <property type="entry name" value="ABC_cobalt_CbiO_domain1"/>
    <property type="match status" value="2"/>
</dbReference>
<dbReference type="PROSITE" id="PS00211">
    <property type="entry name" value="ABC_TRANSPORTER_1"/>
    <property type="match status" value="2"/>
</dbReference>
<dbReference type="InterPro" id="IPR015856">
    <property type="entry name" value="ABC_transpr_CbiO/EcfA_su"/>
</dbReference>
<keyword evidence="7" id="KW-1133">Transmembrane helix</keyword>
<evidence type="ECO:0000256" key="1">
    <source>
        <dbReference type="ARBA" id="ARBA00004141"/>
    </source>
</evidence>
<evidence type="ECO:0000313" key="10">
    <source>
        <dbReference type="EMBL" id="HIZ18114.1"/>
    </source>
</evidence>
<dbReference type="PROSITE" id="PS50893">
    <property type="entry name" value="ABC_TRANSPORTER_2"/>
    <property type="match status" value="2"/>
</dbReference>
<reference evidence="10" key="1">
    <citation type="journal article" date="2021" name="PeerJ">
        <title>Extensive microbial diversity within the chicken gut microbiome revealed by metagenomics and culture.</title>
        <authorList>
            <person name="Gilroy R."/>
            <person name="Ravi A."/>
            <person name="Getino M."/>
            <person name="Pursley I."/>
            <person name="Horton D.L."/>
            <person name="Alikhan N.F."/>
            <person name="Baker D."/>
            <person name="Gharbi K."/>
            <person name="Hall N."/>
            <person name="Watson M."/>
            <person name="Adriaenssens E.M."/>
            <person name="Foster-Nyarko E."/>
            <person name="Jarju S."/>
            <person name="Secka A."/>
            <person name="Antonio M."/>
            <person name="Oren A."/>
            <person name="Chaudhuri R.R."/>
            <person name="La Ragione R."/>
            <person name="Hildebrand F."/>
            <person name="Pallen M.J."/>
        </authorList>
    </citation>
    <scope>NUCLEOTIDE SEQUENCE</scope>
    <source>
        <strain evidence="10">ChiHecolR3B27-1887</strain>
    </source>
</reference>
<dbReference type="InterPro" id="IPR050095">
    <property type="entry name" value="ECF_ABC_transporter_ATP-bd"/>
</dbReference>
<evidence type="ECO:0000259" key="9">
    <source>
        <dbReference type="PROSITE" id="PS50893"/>
    </source>
</evidence>
<dbReference type="PANTHER" id="PTHR43553:SF24">
    <property type="entry name" value="ENERGY-COUPLING FACTOR TRANSPORTER ATP-BINDING PROTEIN ECFA1"/>
    <property type="match status" value="1"/>
</dbReference>
<reference evidence="10" key="2">
    <citation type="submission" date="2021-04" db="EMBL/GenBank/DDBJ databases">
        <authorList>
            <person name="Gilroy R."/>
        </authorList>
    </citation>
    <scope>NUCLEOTIDE SEQUENCE</scope>
    <source>
        <strain evidence="10">ChiHecolR3B27-1887</strain>
    </source>
</reference>
<keyword evidence="3" id="KW-0813">Transport</keyword>
<evidence type="ECO:0000256" key="7">
    <source>
        <dbReference type="ARBA" id="ARBA00022989"/>
    </source>
</evidence>
<comment type="similarity">
    <text evidence="2">Belongs to the ABC transporter superfamily.</text>
</comment>
<dbReference type="Pfam" id="PF00005">
    <property type="entry name" value="ABC_tran"/>
    <property type="match status" value="2"/>
</dbReference>
<sequence length="684" mass="71979">MLEVHDVCFSFDGKKNVLEHVSLAVEPGERVVLLGPNGSGKSTLARLLNGSLAPSSGCVHVDGRTEGLARLVGYVRQDPHNQIVSAVVSDEVAFGPRNLGLPRAEVLGRVDEALEACGIPGLRDRMTSELSGGQQQLVAIAGVLAMRPRYLVLDEATSMLDPMSRERVAHIVERLVASGLGVLEISHRRQTGAREICLERGRISYQLPVSTEPPQNKVPRSARLERRQQGLCVSDVSVLGRLRTVSQDFQGLVLVTGPSGAGKTTLARVLTGVLAPDSGEVTLDGRRVRPGDVGLAFQRPEDQLFCDTVLDDIAYGPRAQGLAEEEALAAARAAAARLGIGEELLDRSPFALSGGQMRRVALAGVIAARPRAYVFDEPTAGLDARGIREFRDLACGLADEGATVVVITHDPEEWDGVADASVELAPAEPCLPVSRARVPGAYAPGSTVMHELDPRAKLVLLLMATVATFAASAPWGLLAATLGLVAALVASGTSPATIARGLRPAAMVLALSVLSNAVVLVGQPGFSPEGLTRSVAVVCRIALVVGFALSFSSTTPPPAIADALAALMAPLRRLGVPVGAIAMSSSIALRFIPLAAEEVDRIRCAQRARGARLDEGGLVARLRSWAQVLVPLVVGLFRRADELAAAMVDRCYTGEQTALLAPLARRDWEVLALGALWSVAAVAL</sequence>
<dbReference type="Pfam" id="PF02361">
    <property type="entry name" value="CbiQ"/>
    <property type="match status" value="1"/>
</dbReference>
<gene>
    <name evidence="10" type="ORF">IAA22_03240</name>
</gene>
<dbReference type="AlphaFoldDB" id="A0A9D2DJQ5"/>
<evidence type="ECO:0000256" key="2">
    <source>
        <dbReference type="ARBA" id="ARBA00005417"/>
    </source>
</evidence>
<accession>A0A9D2DJQ5</accession>
<comment type="caution">
    <text evidence="10">The sequence shown here is derived from an EMBL/GenBank/DDBJ whole genome shotgun (WGS) entry which is preliminary data.</text>
</comment>
<dbReference type="GO" id="GO:0016887">
    <property type="term" value="F:ATP hydrolysis activity"/>
    <property type="evidence" value="ECO:0007669"/>
    <property type="project" value="InterPro"/>
</dbReference>
<feature type="domain" description="ABC transporter" evidence="9">
    <location>
        <begin position="2"/>
        <end position="225"/>
    </location>
</feature>
<evidence type="ECO:0000256" key="8">
    <source>
        <dbReference type="ARBA" id="ARBA00023136"/>
    </source>
</evidence>
<dbReference type="SUPFAM" id="SSF52540">
    <property type="entry name" value="P-loop containing nucleoside triphosphate hydrolases"/>
    <property type="match status" value="2"/>
</dbReference>
<name>A0A9D2DJQ5_9ACTN</name>
<dbReference type="Proteomes" id="UP000824029">
    <property type="component" value="Unassembled WGS sequence"/>
</dbReference>
<keyword evidence="4" id="KW-0812">Transmembrane</keyword>
<evidence type="ECO:0000256" key="3">
    <source>
        <dbReference type="ARBA" id="ARBA00022448"/>
    </source>
</evidence>
<evidence type="ECO:0000256" key="5">
    <source>
        <dbReference type="ARBA" id="ARBA00022741"/>
    </source>
</evidence>
<organism evidence="10 11">
    <name type="scientific">Candidatus Olsenella stercoravium</name>
    <dbReference type="NCBI Taxonomy" id="2838713"/>
    <lineage>
        <taxon>Bacteria</taxon>
        <taxon>Bacillati</taxon>
        <taxon>Actinomycetota</taxon>
        <taxon>Coriobacteriia</taxon>
        <taxon>Coriobacteriales</taxon>
        <taxon>Atopobiaceae</taxon>
        <taxon>Olsenella</taxon>
    </lineage>
</organism>
<protein>
    <submittedName>
        <fullName evidence="10">ATP-binding cassette domain-containing protein</fullName>
    </submittedName>
</protein>
<dbReference type="InterPro" id="IPR003593">
    <property type="entry name" value="AAA+_ATPase"/>
</dbReference>
<dbReference type="CDD" id="cd16914">
    <property type="entry name" value="EcfT"/>
    <property type="match status" value="1"/>
</dbReference>
<keyword evidence="5" id="KW-0547">Nucleotide-binding</keyword>
<evidence type="ECO:0000313" key="11">
    <source>
        <dbReference type="Proteomes" id="UP000824029"/>
    </source>
</evidence>
<dbReference type="Gene3D" id="3.40.50.300">
    <property type="entry name" value="P-loop containing nucleotide triphosphate hydrolases"/>
    <property type="match status" value="2"/>
</dbReference>
<feature type="domain" description="ABC transporter" evidence="9">
    <location>
        <begin position="219"/>
        <end position="460"/>
    </location>
</feature>
<dbReference type="SMART" id="SM00382">
    <property type="entry name" value="AAA"/>
    <property type="match status" value="2"/>
</dbReference>
<comment type="subcellular location">
    <subcellularLocation>
        <location evidence="1">Membrane</location>
        <topology evidence="1">Multi-pass membrane protein</topology>
    </subcellularLocation>
</comment>
<dbReference type="InterPro" id="IPR027417">
    <property type="entry name" value="P-loop_NTPase"/>
</dbReference>
<keyword evidence="6 10" id="KW-0067">ATP-binding</keyword>
<proteinExistence type="inferred from homology"/>
<dbReference type="GO" id="GO:0005524">
    <property type="term" value="F:ATP binding"/>
    <property type="evidence" value="ECO:0007669"/>
    <property type="project" value="UniProtKB-KW"/>
</dbReference>
<dbReference type="GO" id="GO:0042626">
    <property type="term" value="F:ATPase-coupled transmembrane transporter activity"/>
    <property type="evidence" value="ECO:0007669"/>
    <property type="project" value="TreeGrafter"/>
</dbReference>